<proteinExistence type="predicted"/>
<dbReference type="InterPro" id="IPR022998">
    <property type="entry name" value="ThiamineP_synth_TenI"/>
</dbReference>
<feature type="domain" description="Thiamine phosphate synthase/TenI" evidence="3">
    <location>
        <begin position="6"/>
        <end position="180"/>
    </location>
</feature>
<organism evidence="4 5">
    <name type="scientific">Pullulanibacillus pueri</name>
    <dbReference type="NCBI Taxonomy" id="1437324"/>
    <lineage>
        <taxon>Bacteria</taxon>
        <taxon>Bacillati</taxon>
        <taxon>Bacillota</taxon>
        <taxon>Bacilli</taxon>
        <taxon>Bacillales</taxon>
        <taxon>Sporolactobacillaceae</taxon>
        <taxon>Pullulanibacillus</taxon>
    </lineage>
</organism>
<evidence type="ECO:0000313" key="4">
    <source>
        <dbReference type="EMBL" id="GGH77747.1"/>
    </source>
</evidence>
<comment type="pathway">
    <text evidence="1">Cofactor biosynthesis; thiamine diphosphate biosynthesis.</text>
</comment>
<reference evidence="4" key="1">
    <citation type="journal article" date="2014" name="Int. J. Syst. Evol. Microbiol.">
        <title>Complete genome sequence of Corynebacterium casei LMG S-19264T (=DSM 44701T), isolated from a smear-ripened cheese.</title>
        <authorList>
            <consortium name="US DOE Joint Genome Institute (JGI-PGF)"/>
            <person name="Walter F."/>
            <person name="Albersmeier A."/>
            <person name="Kalinowski J."/>
            <person name="Ruckert C."/>
        </authorList>
    </citation>
    <scope>NUCLEOTIDE SEQUENCE</scope>
    <source>
        <strain evidence="4">CGMCC 1.12777</strain>
    </source>
</reference>
<gene>
    <name evidence="4" type="primary">thiE</name>
    <name evidence="4" type="ORF">GCM10007096_10100</name>
</gene>
<dbReference type="InterPro" id="IPR036206">
    <property type="entry name" value="ThiamineP_synth_sf"/>
</dbReference>
<dbReference type="Proteomes" id="UP000656813">
    <property type="component" value="Unassembled WGS sequence"/>
</dbReference>
<evidence type="ECO:0000256" key="2">
    <source>
        <dbReference type="ARBA" id="ARBA00022977"/>
    </source>
</evidence>
<dbReference type="Gene3D" id="3.20.20.70">
    <property type="entry name" value="Aldolase class I"/>
    <property type="match status" value="1"/>
</dbReference>
<dbReference type="AlphaFoldDB" id="A0A8J3ELT7"/>
<accession>A0A8J3ELT7</accession>
<dbReference type="InterPro" id="IPR013785">
    <property type="entry name" value="Aldolase_TIM"/>
</dbReference>
<protein>
    <submittedName>
        <fullName evidence="4">Thiamine phosphate synthase</fullName>
    </submittedName>
</protein>
<dbReference type="EMBL" id="BMFV01000005">
    <property type="protein sequence ID" value="GGH77747.1"/>
    <property type="molecule type" value="Genomic_DNA"/>
</dbReference>
<name>A0A8J3ELT7_9BACL</name>
<dbReference type="GO" id="GO:0004789">
    <property type="term" value="F:thiamine-phosphate diphosphorylase activity"/>
    <property type="evidence" value="ECO:0007669"/>
    <property type="project" value="TreeGrafter"/>
</dbReference>
<dbReference type="PANTHER" id="PTHR20857:SF22">
    <property type="entry name" value="THIAZOLE TAUTOMERASE"/>
    <property type="match status" value="1"/>
</dbReference>
<sequence length="202" mass="22366">MKQLHVISNGKLPYERFLSIVESIHPYVSAIHLREKRASDTELDQWIQGMIHKGIPKQKIIINSRSELAGRYKLGGVHLPAHYGSLQEIKQKYPFLKVGVSVHQLSEALYYQETGADYLFFGNVYETTCKPGLAGKGLETLSAIITSVSIPVIAIGGVIPARVPELFEQGASGMAVMSGIMEAKDPLEAVKDYQAYHIQKEV</sequence>
<dbReference type="SUPFAM" id="SSF51391">
    <property type="entry name" value="Thiamin phosphate synthase"/>
    <property type="match status" value="1"/>
</dbReference>
<dbReference type="GO" id="GO:0009228">
    <property type="term" value="P:thiamine biosynthetic process"/>
    <property type="evidence" value="ECO:0007669"/>
    <property type="project" value="UniProtKB-KW"/>
</dbReference>
<keyword evidence="2" id="KW-0784">Thiamine biosynthesis</keyword>
<dbReference type="GO" id="GO:0005737">
    <property type="term" value="C:cytoplasm"/>
    <property type="evidence" value="ECO:0007669"/>
    <property type="project" value="TreeGrafter"/>
</dbReference>
<dbReference type="CDD" id="cd00564">
    <property type="entry name" value="TMP_TenI"/>
    <property type="match status" value="1"/>
</dbReference>
<keyword evidence="5" id="KW-1185">Reference proteome</keyword>
<dbReference type="PANTHER" id="PTHR20857">
    <property type="entry name" value="THIAMINE-PHOSPHATE PYROPHOSPHORYLASE"/>
    <property type="match status" value="1"/>
</dbReference>
<evidence type="ECO:0000313" key="5">
    <source>
        <dbReference type="Proteomes" id="UP000656813"/>
    </source>
</evidence>
<comment type="caution">
    <text evidence="4">The sequence shown here is derived from an EMBL/GenBank/DDBJ whole genome shotgun (WGS) entry which is preliminary data.</text>
</comment>
<evidence type="ECO:0000256" key="1">
    <source>
        <dbReference type="ARBA" id="ARBA00004948"/>
    </source>
</evidence>
<dbReference type="Pfam" id="PF02581">
    <property type="entry name" value="TMP-TENI"/>
    <property type="match status" value="1"/>
</dbReference>
<reference evidence="4" key="2">
    <citation type="submission" date="2020-09" db="EMBL/GenBank/DDBJ databases">
        <authorList>
            <person name="Sun Q."/>
            <person name="Zhou Y."/>
        </authorList>
    </citation>
    <scope>NUCLEOTIDE SEQUENCE</scope>
    <source>
        <strain evidence="4">CGMCC 1.12777</strain>
    </source>
</reference>
<dbReference type="RefSeq" id="WP_188496309.1">
    <property type="nucleotide sequence ID" value="NZ_BMFV01000005.1"/>
</dbReference>
<evidence type="ECO:0000259" key="3">
    <source>
        <dbReference type="Pfam" id="PF02581"/>
    </source>
</evidence>